<keyword evidence="4" id="KW-1185">Reference proteome</keyword>
<dbReference type="RefSeq" id="XP_028863204.1">
    <property type="nucleotide sequence ID" value="XM_029006746.1"/>
</dbReference>
<evidence type="ECO:0000313" key="4">
    <source>
        <dbReference type="Proteomes" id="UP000219813"/>
    </source>
</evidence>
<dbReference type="EMBL" id="LT594633">
    <property type="protein sequence ID" value="SCO93927.1"/>
    <property type="molecule type" value="Genomic_DNA"/>
</dbReference>
<name>A0A1D3SPW4_PLAMA</name>
<keyword evidence="2" id="KW-0812">Transmembrane</keyword>
<dbReference type="GeneID" id="39870513"/>
<feature type="region of interest" description="Disordered" evidence="1">
    <location>
        <begin position="937"/>
        <end position="975"/>
    </location>
</feature>
<feature type="region of interest" description="Disordered" evidence="1">
    <location>
        <begin position="1"/>
        <end position="29"/>
    </location>
</feature>
<evidence type="ECO:0000256" key="1">
    <source>
        <dbReference type="SAM" id="MobiDB-lite"/>
    </source>
</evidence>
<reference evidence="3 4" key="1">
    <citation type="submission" date="2016-06" db="EMBL/GenBank/DDBJ databases">
        <authorList>
            <consortium name="Pathogen Informatics"/>
        </authorList>
    </citation>
    <scope>NUCLEOTIDE SEQUENCE [LARGE SCALE GENOMIC DNA]</scope>
</reference>
<protein>
    <submittedName>
        <fullName evidence="3">Uncharacterized protein</fullName>
    </submittedName>
</protein>
<sequence>MELKKNKRNKIHNEDNELNKKLHENSDNHNNNFKKFMYCNESDGYKNTDTSSNILSNTYENVYDYFSSNSENSEYKSNNLVEFYLYNEINNHKYNNNLYDFYLSKINNNLEEKNKVNETNLNFINKIPYLIKKESSKWKTWKEKKKQVGEEEDKNLNQKNKENWLMKEKEQWKKTYSYNNKNENVKNVKQLMKQHNNYNSNNGNNNNGNNNNGNNDNGNNNNGNNDNGNNDNGNNDNGNNDNGNNDNGNNDNGNNDNGNNDNGNNDNGNNDNGNNNNAVYNVSRELIYDGIDSDEHVMKKVYETTKSKKTEDDENENVDNLYFNTLINKCDYTISCYMYKKTSATHIYRKKILMLKKNFLITTKFKQNISDIYKVVDPDVYDISHSTFSSICKSSNNIYKFSVYAKRLSRNNTSSSSTNSNFFSLKKKNCNKTSNDGYNFNNEQIRLANHSINVIIELINLMKIISIYGSIKKYMKILFFKYTKNTFLKNFELYQNSPMYFNLLKKFYKSIHRGVYNYIYVNILKIKNIEELKYNYIYVIIDVDEFLYYYKYEYNNDMFIPLFSDKQNKIIFYFYTDLNVYLGHFIFYSYEIEKHIDFDFYKKSELNNPNVRTDFFLSKNNKYRNISLYSSTSSNRTDKIFGSFDSKTHEEELTGFSLLNQKNIFFDKNYFFVRKLYNEQKKNSQKNSRYNISDSSDNNLYVHIFIYKSKNRFEYLLPYQNTTNLLCDNEDLVMSNNNLNNNYQLINLFLNNVKRTMQIKNRINYFLDKVNNIFEFKSFVISIISIIYIVFCSYYKNYIHIIILLTAAFLIYMNNERNYDFYKNVLYEFPILYLFFPHELLYRISKKSSLYHLHTFVHIFILNRFPVFFQYLYKYYKCKCIYFFVYTPAYVGKYYDNFFFTKQNNERSRDKFLVGKENKMKNCKKIKSLQYLHDKNDTTKNGHRKDHATKYTSVLDGNKDDKNTGNSSNINKGNANNDGLTYNDKFFKNEGTYKEKGIIGKCVIDKNEITCNNGSVIHKTNTSIDKTSGEGSHDYNCNDYSNDKNEEDKHLSSNILSSKLHYEEELNAYNDKRRNGKNEENMNEKIFNNLRKYFKNKNVNHNKRKNKMKKGNHSKENYSCDMAYNKKSIHLENRNTNSSIEEDNQLYNGILKNNRNGYMPSDHVEKQGECYNQVECAKFCSSENLRYSYLNNKSENFNSFKLKRNFFDMKIVDDVYKKKGERKIFSDNEQIKNIHDYMSCARDTFSNMERWSFYDRNSSYMSKCGNSNIGKNNSIYNSINNSINNNVNNGKNSIRNSIRNRIRNSIRNGSCKNSNCKNSSCKSSSCKSSSCKSSSCKSSSCKNRKCKNSSCKKRYGNNVNRNTSWCSINSCRCKNFYEDRQKFPEDVNINEIILEDLENKITNNMKNNYYDSGKNEQTAKANYNEKNIDEMLVRKCFNEDEFCFEINNEKYRIDLSLHESRFVHMHKSGHYNNSNNNIGFSTKENFRHRNGKAANRKTTYRKVTHRNYTRSSEECNVNNTKDSFFSIVEYFPNYFYNTVETLYINIILIFIYVYCLFIITVHGGLNNDFPLYFYFLNMKKKKSKKTKKVKEKKYDSSEHYEENVKVDTRKKNEEKNYTSNFLFKSKRIFKNWKQRRKSNKKNIKLNISKNVSVESNDMKNNYHFENNIDSIFLDKGEGENKKLTDNSEAFEKDEKENLNKKWHENDEKLTNYNVINKCSVTDKHSNVDINILCDFCEKEKERKENEEWGVSNVKDHIDIISCNIKEEKDMQSYFTKGDYTNRISSNVVNSYEENDMDRCYLNRYSEYNIYNLNVSSYNNDNNYNSFCKWCKAKSFENVNNSLYKDEFIFDKTKFSLNNNKFLKPKYFSMSELRDHCKNKFKEFNFFSNDNFHKYYDENDATNGKFSMLYVDDEKKKKSINFFNKLKDIKEEKIIQIKNMYKSEKNNKRFKKGLRILKRKINSEVVKYNFYNNKGRNTSYEDQNRGEKKGIQSNLQEFDTNVNIKELNYMQNLFASRMGAGREGDYMNSTDNTGAKDNNISVNNNYFYYDNLEEYIYAKKNNEDIYVNNTPYVRNYPDYKSCDNSKNFVRKNSFIEKRFLSNTSTYKEGNFDMNRNKRMTLNLNFNNYEKWESDYAKTNFDKSIPLVHEKKILYNELINSKSKKIKNKIISYMKSKANKEQKHKFGAFVHIKGTDSSILNNEIYIKDINKINLMGFKERIFSKNPMEENVHIQKDNDMSFLKISEDFQNFKKNSEIINLTLDHNEERSYNINVNRSFTRWRDIRTQNRDYIKFLRSRCLSDFEIHESQGSKDNNKKFCSDIMYKNLETENGNDINIICPSISKKPSFYSLKNDKKIKYDVFNRPVYITDKNSICKRETEEQSYETEDKNNIFSKRKKIFLNMKNKFIKLKNKNKNIFFKDALKNLVNKPNINFNYECDEEKKNSFKKNSYIVNNSEPDEYLTEVKKRTYLTNTLERNNDKCYNSLDEFSYFDNSSKKKINALKKQKESEVIDANFKNERSLVNKFNTSNYRNDIISNNKNKDQNIYHKGFDKKKNSASNLIGEHEDKCLYKTLIRNKSKGNSKLLYNKNCSNDRANNHNNDCINDRGNYGGIDPCKGRGKDCSNDRNNLCAKDKRELTKYVNTNILKKKKKREKHAITIMINNCNKFLLNKKYYYNSVEKDNSLLKFYYNFLMFMVNYFLIFTISYIYINNIYNLFICSKHLHVKGKKKERKRNGDFNHIVRIIYNKNVFSANAHTLHTSKNKNICMKKNIFAQIFVQNKKQSVKTSEKCDQEEEEESTDSKQMNKSEIRHNFSPNRYYEEIKDKKNILSMYKNAKSNIKIFMSKHMILNLYLEKFLNLFNHKNFNLTKIVISLLGYISILLLPIKFHHLVIVKLLHMYYKGYFRRYYKNIVLNSILENIKNIRMNLKLYKPICSLNEEEYCALIEEINKTCNQCLNISQFKDIIDEYDLANAIMKNLKEISEMKKIIKHEWNHNLLNNSPHDNTSVINLRCNTLY</sequence>
<feature type="transmembrane region" description="Helical" evidence="2">
    <location>
        <begin position="2686"/>
        <end position="2708"/>
    </location>
</feature>
<proteinExistence type="predicted"/>
<feature type="compositionally biased region" description="Low complexity" evidence="1">
    <location>
        <begin position="196"/>
        <end position="277"/>
    </location>
</feature>
<dbReference type="KEGG" id="pmal:PMUG01_12052400"/>
<feature type="transmembrane region" description="Helical" evidence="2">
    <location>
        <begin position="2873"/>
        <end position="2895"/>
    </location>
</feature>
<dbReference type="OMA" id="YIYAIID"/>
<organism evidence="3 4">
    <name type="scientific">Plasmodium malariae</name>
    <dbReference type="NCBI Taxonomy" id="5858"/>
    <lineage>
        <taxon>Eukaryota</taxon>
        <taxon>Sar</taxon>
        <taxon>Alveolata</taxon>
        <taxon>Apicomplexa</taxon>
        <taxon>Aconoidasida</taxon>
        <taxon>Haemosporida</taxon>
        <taxon>Plasmodiidae</taxon>
        <taxon>Plasmodium</taxon>
        <taxon>Plasmodium (Plasmodium)</taxon>
    </lineage>
</organism>
<evidence type="ECO:0000256" key="2">
    <source>
        <dbReference type="SAM" id="Phobius"/>
    </source>
</evidence>
<gene>
    <name evidence="3" type="primary">PmUG01_12052400</name>
    <name evidence="3" type="ORF">PMUG01_12052400</name>
</gene>
<evidence type="ECO:0000313" key="3">
    <source>
        <dbReference type="EMBL" id="SCO93927.1"/>
    </source>
</evidence>
<feature type="transmembrane region" description="Helical" evidence="2">
    <location>
        <begin position="798"/>
        <end position="815"/>
    </location>
</feature>
<feature type="transmembrane region" description="Helical" evidence="2">
    <location>
        <begin position="773"/>
        <end position="791"/>
    </location>
</feature>
<keyword evidence="2" id="KW-0472">Membrane</keyword>
<feature type="compositionally biased region" description="Basic residues" evidence="1">
    <location>
        <begin position="1"/>
        <end position="10"/>
    </location>
</feature>
<feature type="transmembrane region" description="Helical" evidence="2">
    <location>
        <begin position="1542"/>
        <end position="1575"/>
    </location>
</feature>
<feature type="region of interest" description="Disordered" evidence="1">
    <location>
        <begin position="195"/>
        <end position="278"/>
    </location>
</feature>
<dbReference type="VEuPathDB" id="PlasmoDB:PmUG01_12052400"/>
<feature type="region of interest" description="Disordered" evidence="1">
    <location>
        <begin position="145"/>
        <end position="165"/>
    </location>
</feature>
<dbReference type="OrthoDB" id="372450at2759"/>
<feature type="region of interest" description="Disordered" evidence="1">
    <location>
        <begin position="2786"/>
        <end position="2805"/>
    </location>
</feature>
<feature type="compositionally biased region" description="Low complexity" evidence="1">
    <location>
        <begin position="965"/>
        <end position="975"/>
    </location>
</feature>
<keyword evidence="2" id="KW-1133">Transmembrane helix</keyword>
<feature type="compositionally biased region" description="Basic and acidic residues" evidence="1">
    <location>
        <begin position="11"/>
        <end position="27"/>
    </location>
</feature>
<dbReference type="Proteomes" id="UP000219813">
    <property type="component" value="Chromosome 12"/>
</dbReference>
<feature type="transmembrane region" description="Helical" evidence="2">
    <location>
        <begin position="853"/>
        <end position="873"/>
    </location>
</feature>
<accession>A0A1D3SPW4</accession>